<evidence type="ECO:0000313" key="2">
    <source>
        <dbReference type="Proteomes" id="UP000252107"/>
    </source>
</evidence>
<accession>A0A367RWJ9</accession>
<reference evidence="1" key="1">
    <citation type="submission" date="2016-04" db="EMBL/GenBank/DDBJ databases">
        <authorList>
            <person name="Tabuchi Yagui T.R."/>
        </authorList>
    </citation>
    <scope>NUCLEOTIDE SEQUENCE [LARGE SCALE GENOMIC DNA]</scope>
    <source>
        <strain evidence="1">NIES-26</strain>
    </source>
</reference>
<evidence type="ECO:0000313" key="1">
    <source>
        <dbReference type="EMBL" id="RCJ40090.1"/>
    </source>
</evidence>
<dbReference type="AlphaFoldDB" id="A0A367RWJ9"/>
<proteinExistence type="predicted"/>
<dbReference type="EMBL" id="LXQD01000061">
    <property type="protein sequence ID" value="RCJ40090.1"/>
    <property type="molecule type" value="Genomic_DNA"/>
</dbReference>
<comment type="caution">
    <text evidence="1">The sequence shown here is derived from an EMBL/GenBank/DDBJ whole genome shotgun (WGS) entry which is preliminary data.</text>
</comment>
<keyword evidence="2" id="KW-1185">Reference proteome</keyword>
<sequence length="61" mass="6285">MLTLGCISPFMNCGMVGMTEAKQILARQIAGESECVDTAVGIQGIARGFEGASVDLPLAVL</sequence>
<gene>
    <name evidence="1" type="ORF">A6770_38295</name>
</gene>
<name>A0A367RWJ9_9NOSO</name>
<dbReference type="Proteomes" id="UP000252107">
    <property type="component" value="Unassembled WGS sequence"/>
</dbReference>
<organism evidence="1 2">
    <name type="scientific">Nostoc minutum NIES-26</name>
    <dbReference type="NCBI Taxonomy" id="1844469"/>
    <lineage>
        <taxon>Bacteria</taxon>
        <taxon>Bacillati</taxon>
        <taxon>Cyanobacteriota</taxon>
        <taxon>Cyanophyceae</taxon>
        <taxon>Nostocales</taxon>
        <taxon>Nostocaceae</taxon>
        <taxon>Nostoc</taxon>
    </lineage>
</organism>
<protein>
    <submittedName>
        <fullName evidence="1">Uncharacterized protein</fullName>
    </submittedName>
</protein>